<reference evidence="1" key="1">
    <citation type="submission" date="2023-07" db="EMBL/GenBank/DDBJ databases">
        <title>Black Yeasts Isolated from many extreme environments.</title>
        <authorList>
            <person name="Coleine C."/>
            <person name="Stajich J.E."/>
            <person name="Selbmann L."/>
        </authorList>
    </citation>
    <scope>NUCLEOTIDE SEQUENCE</scope>
    <source>
        <strain evidence="1">CCFEE 5714</strain>
    </source>
</reference>
<gene>
    <name evidence="1" type="ORF">LTR37_013617</name>
</gene>
<evidence type="ECO:0000313" key="1">
    <source>
        <dbReference type="EMBL" id="KAK3704786.1"/>
    </source>
</evidence>
<dbReference type="EMBL" id="JAUTXU010000135">
    <property type="protein sequence ID" value="KAK3704786.1"/>
    <property type="molecule type" value="Genomic_DNA"/>
</dbReference>
<accession>A0ACC3MVZ0</accession>
<keyword evidence="2" id="KW-1185">Reference proteome</keyword>
<sequence length="251" mass="28153">MPLRPFPFQLNIGTDISHVSRIRNVLGRENFESRNLVSYVRRLLTRRERVEFWSRYGSWDLNVARSRDVVCKHLAGRWAAKEATIKAVQYRRLSFHDVVIRSPVYGEKMSAVILDKPSMDNRPIEHEISILNQLLPQNGIQQDRIDLQKPLRAIPLKRDTSPSAQTFTDERRNPVEADASNATGDENHEAGKSGDEDASEELSGQIAKISISHDGDYATAVCLVAEEPMPGDVGGEAAARDHTALINSLRS</sequence>
<organism evidence="1 2">
    <name type="scientific">Vermiconidia calcicola</name>
    <dbReference type="NCBI Taxonomy" id="1690605"/>
    <lineage>
        <taxon>Eukaryota</taxon>
        <taxon>Fungi</taxon>
        <taxon>Dikarya</taxon>
        <taxon>Ascomycota</taxon>
        <taxon>Pezizomycotina</taxon>
        <taxon>Dothideomycetes</taxon>
        <taxon>Dothideomycetidae</taxon>
        <taxon>Mycosphaerellales</taxon>
        <taxon>Extremaceae</taxon>
        <taxon>Vermiconidia</taxon>
    </lineage>
</organism>
<comment type="caution">
    <text evidence="1">The sequence shown here is derived from an EMBL/GenBank/DDBJ whole genome shotgun (WGS) entry which is preliminary data.</text>
</comment>
<dbReference type="Proteomes" id="UP001281147">
    <property type="component" value="Unassembled WGS sequence"/>
</dbReference>
<name>A0ACC3MVZ0_9PEZI</name>
<evidence type="ECO:0000313" key="2">
    <source>
        <dbReference type="Proteomes" id="UP001281147"/>
    </source>
</evidence>
<proteinExistence type="predicted"/>
<protein>
    <submittedName>
        <fullName evidence="1">Uncharacterized protein</fullName>
    </submittedName>
</protein>